<dbReference type="GO" id="GO:0006564">
    <property type="term" value="P:L-serine biosynthetic process"/>
    <property type="evidence" value="ECO:0007669"/>
    <property type="project" value="UniProtKB-ARBA"/>
</dbReference>
<evidence type="ECO:0000256" key="4">
    <source>
        <dbReference type="ARBA" id="ARBA00013001"/>
    </source>
</evidence>
<evidence type="ECO:0000256" key="8">
    <source>
        <dbReference type="ARBA" id="ARBA00023027"/>
    </source>
</evidence>
<dbReference type="EC" id="1.1.1.95" evidence="5"/>
<dbReference type="SUPFAM" id="SSF55021">
    <property type="entry name" value="ACT-like"/>
    <property type="match status" value="1"/>
</dbReference>
<dbReference type="InterPro" id="IPR050223">
    <property type="entry name" value="D-isomer_2-hydroxyacid_DH"/>
</dbReference>
<evidence type="ECO:0000256" key="11">
    <source>
        <dbReference type="ARBA" id="ARBA00048731"/>
    </source>
</evidence>
<comment type="similarity">
    <text evidence="3 12">Belongs to the D-isomer specific 2-hydroxyacid dehydrogenase family.</text>
</comment>
<comment type="catalytic activity">
    <reaction evidence="10">
        <text>(R)-2-hydroxyglutarate + NAD(+) = 2-oxoglutarate + NADH + H(+)</text>
        <dbReference type="Rhea" id="RHEA:49612"/>
        <dbReference type="ChEBI" id="CHEBI:15378"/>
        <dbReference type="ChEBI" id="CHEBI:15801"/>
        <dbReference type="ChEBI" id="CHEBI:16810"/>
        <dbReference type="ChEBI" id="CHEBI:57540"/>
        <dbReference type="ChEBI" id="CHEBI:57945"/>
        <dbReference type="EC" id="1.1.1.399"/>
    </reaction>
</comment>
<evidence type="ECO:0000313" key="14">
    <source>
        <dbReference type="EMBL" id="CDI03680.1"/>
    </source>
</evidence>
<accession>W6MBU9</accession>
<dbReference type="Pfam" id="PF00389">
    <property type="entry name" value="2-Hacid_dh"/>
    <property type="match status" value="1"/>
</dbReference>
<evidence type="ECO:0000256" key="2">
    <source>
        <dbReference type="ARBA" id="ARBA00005216"/>
    </source>
</evidence>
<evidence type="ECO:0000313" key="15">
    <source>
        <dbReference type="Proteomes" id="UP000035760"/>
    </source>
</evidence>
<dbReference type="InterPro" id="IPR006139">
    <property type="entry name" value="D-isomer_2_OHA_DH_cat_dom"/>
</dbReference>
<dbReference type="PROSITE" id="PS51671">
    <property type="entry name" value="ACT"/>
    <property type="match status" value="1"/>
</dbReference>
<dbReference type="Gene3D" id="3.40.50.720">
    <property type="entry name" value="NAD(P)-binding Rossmann-like Domain"/>
    <property type="match status" value="2"/>
</dbReference>
<keyword evidence="7 12" id="KW-0560">Oxidoreductase</keyword>
<dbReference type="InterPro" id="IPR045865">
    <property type="entry name" value="ACT-like_dom_sf"/>
</dbReference>
<dbReference type="Proteomes" id="UP000035760">
    <property type="component" value="Unassembled WGS sequence"/>
</dbReference>
<dbReference type="Gene3D" id="3.30.70.260">
    <property type="match status" value="1"/>
</dbReference>
<dbReference type="InterPro" id="IPR029752">
    <property type="entry name" value="D-isomer_DH_CS1"/>
</dbReference>
<organism evidence="14 15">
    <name type="scientific">Candidatus Competibacter denitrificans Run_A_D11</name>
    <dbReference type="NCBI Taxonomy" id="1400863"/>
    <lineage>
        <taxon>Bacteria</taxon>
        <taxon>Pseudomonadati</taxon>
        <taxon>Pseudomonadota</taxon>
        <taxon>Gammaproteobacteria</taxon>
        <taxon>Candidatus Competibacteraceae</taxon>
        <taxon>Candidatus Competibacter</taxon>
    </lineage>
</organism>
<dbReference type="PROSITE" id="PS00670">
    <property type="entry name" value="D_2_HYDROXYACID_DH_2"/>
    <property type="match status" value="1"/>
</dbReference>
<dbReference type="UniPathway" id="UPA00135">
    <property type="reaction ID" value="UER00196"/>
</dbReference>
<evidence type="ECO:0000256" key="1">
    <source>
        <dbReference type="ARBA" id="ARBA00003800"/>
    </source>
</evidence>
<dbReference type="InterPro" id="IPR002912">
    <property type="entry name" value="ACT_dom"/>
</dbReference>
<dbReference type="InterPro" id="IPR006140">
    <property type="entry name" value="D-isomer_DH_NAD-bd"/>
</dbReference>
<evidence type="ECO:0000256" key="5">
    <source>
        <dbReference type="ARBA" id="ARBA00013143"/>
    </source>
</evidence>
<dbReference type="NCBIfam" id="NF008759">
    <property type="entry name" value="PRK11790.1"/>
    <property type="match status" value="1"/>
</dbReference>
<dbReference type="InterPro" id="IPR054480">
    <property type="entry name" value="AHAS_small-like_ACT"/>
</dbReference>
<dbReference type="SUPFAM" id="SSF51735">
    <property type="entry name" value="NAD(P)-binding Rossmann-fold domains"/>
    <property type="match status" value="1"/>
</dbReference>
<keyword evidence="15" id="KW-1185">Reference proteome</keyword>
<dbReference type="InterPro" id="IPR036291">
    <property type="entry name" value="NAD(P)-bd_dom_sf"/>
</dbReference>
<dbReference type="GO" id="GO:0051287">
    <property type="term" value="F:NAD binding"/>
    <property type="evidence" value="ECO:0007669"/>
    <property type="project" value="InterPro"/>
</dbReference>
<dbReference type="CDD" id="cd12176">
    <property type="entry name" value="PGDH_3"/>
    <property type="match status" value="1"/>
</dbReference>
<dbReference type="GO" id="GO:0004617">
    <property type="term" value="F:phosphoglycerate dehydrogenase activity"/>
    <property type="evidence" value="ECO:0007669"/>
    <property type="project" value="UniProtKB-EC"/>
</dbReference>
<evidence type="ECO:0000256" key="10">
    <source>
        <dbReference type="ARBA" id="ARBA00048126"/>
    </source>
</evidence>
<comment type="catalytic activity">
    <reaction evidence="11">
        <text>(2R)-3-phosphoglycerate + NAD(+) = 3-phosphooxypyruvate + NADH + H(+)</text>
        <dbReference type="Rhea" id="RHEA:12641"/>
        <dbReference type="ChEBI" id="CHEBI:15378"/>
        <dbReference type="ChEBI" id="CHEBI:18110"/>
        <dbReference type="ChEBI" id="CHEBI:57540"/>
        <dbReference type="ChEBI" id="CHEBI:57945"/>
        <dbReference type="ChEBI" id="CHEBI:58272"/>
        <dbReference type="EC" id="1.1.1.95"/>
    </reaction>
</comment>
<reference evidence="14" key="1">
    <citation type="submission" date="2013-07" db="EMBL/GenBank/DDBJ databases">
        <authorList>
            <person name="McIlroy S."/>
        </authorList>
    </citation>
    <scope>NUCLEOTIDE SEQUENCE [LARGE SCALE GENOMIC DNA]</scope>
    <source>
        <strain evidence="14">Run_A_D11</strain>
    </source>
</reference>
<reference evidence="14" key="2">
    <citation type="submission" date="2014-03" db="EMBL/GenBank/DDBJ databases">
        <title>Candidatus Competibacter-lineage genomes retrieved from metagenomes reveal functional metabolic diversity.</title>
        <authorList>
            <person name="McIlroy S.J."/>
            <person name="Albertsen M."/>
            <person name="Andresen E.K."/>
            <person name="Saunders A.M."/>
            <person name="Kristiansen R."/>
            <person name="Stokholm-Bjerregaard M."/>
            <person name="Nielsen K.L."/>
            <person name="Nielsen P.H."/>
        </authorList>
    </citation>
    <scope>NUCLEOTIDE SEQUENCE</scope>
    <source>
        <strain evidence="14">Run_A_D11</strain>
    </source>
</reference>
<evidence type="ECO:0000256" key="6">
    <source>
        <dbReference type="ARBA" id="ARBA00021582"/>
    </source>
</evidence>
<sequence>MVAGSGRRDNNGSHSIIGELDLPMSKTSLDKSRIKILLLEGIHPSAAAAFEADGYSAIESHPKALPEARLLDAIHDAYIVGIRSASQLTANVFEHAPRLMGVGCFCIGTNQVDLAAAQDRGIPVFNAPFSNTRSVAELVLAEIILLLRGIPQRSAAVRRGGWVKTATGSHEVRGKCLGIVGYGHIGTQVGLLAEGLGMQVVYYDIETKLALGNAKVLPSLDSLLEIADVVTLHVPETPQTYQMIGAEQLARMKPGSHLINAARGTVVDIDALVAALDSKHLAGAALDVFPAEPKGNDEEFISPLRRFDNVLLTPHVGGSTEEAQQNIGLEVASKLIKYSNNGSTLSSVNFPEVALPEHPGKHRLLHIHRNQPGVLSELNAIFSELSINVASQYLQTNPRIGYVVMDVDTAGRVETRWLKERLSQVAGTIRIRILY</sequence>
<comment type="caution">
    <text evidence="14">The sequence shown here is derived from an EMBL/GenBank/DDBJ whole genome shotgun (WGS) entry which is preliminary data.</text>
</comment>
<protein>
    <recommendedName>
        <fullName evidence="6">D-3-phosphoglycerate dehydrogenase</fullName>
        <ecNumber evidence="4">1.1.1.399</ecNumber>
        <ecNumber evidence="5">1.1.1.95</ecNumber>
    </recommendedName>
    <alternativeName>
        <fullName evidence="9">2-oxoglutarate reductase</fullName>
    </alternativeName>
</protein>
<evidence type="ECO:0000256" key="12">
    <source>
        <dbReference type="RuleBase" id="RU003719"/>
    </source>
</evidence>
<dbReference type="CDD" id="cd04901">
    <property type="entry name" value="ACT_3PGDH"/>
    <property type="match status" value="1"/>
</dbReference>
<dbReference type="EMBL" id="CBTJ020000071">
    <property type="protein sequence ID" value="CDI03680.1"/>
    <property type="molecule type" value="Genomic_DNA"/>
</dbReference>
<dbReference type="PANTHER" id="PTHR10996">
    <property type="entry name" value="2-HYDROXYACID DEHYDROGENASE-RELATED"/>
    <property type="match status" value="1"/>
</dbReference>
<evidence type="ECO:0000256" key="3">
    <source>
        <dbReference type="ARBA" id="ARBA00005854"/>
    </source>
</evidence>
<evidence type="ECO:0000259" key="13">
    <source>
        <dbReference type="PROSITE" id="PS51671"/>
    </source>
</evidence>
<gene>
    <name evidence="14" type="primary">serA</name>
    <name evidence="14" type="ORF">BN873_610077</name>
</gene>
<keyword evidence="8" id="KW-0520">NAD</keyword>
<proteinExistence type="inferred from homology"/>
<evidence type="ECO:0000256" key="9">
    <source>
        <dbReference type="ARBA" id="ARBA00030455"/>
    </source>
</evidence>
<dbReference type="FunFam" id="3.40.50.720:FF:000041">
    <property type="entry name" value="D-3-phosphoglycerate dehydrogenase"/>
    <property type="match status" value="1"/>
</dbReference>
<dbReference type="PROSITE" id="PS00065">
    <property type="entry name" value="D_2_HYDROXYACID_DH_1"/>
    <property type="match status" value="1"/>
</dbReference>
<dbReference type="Pfam" id="PF22629">
    <property type="entry name" value="ACT_AHAS_ss"/>
    <property type="match status" value="1"/>
</dbReference>
<name>W6MBU9_9GAMM</name>
<dbReference type="SUPFAM" id="SSF52283">
    <property type="entry name" value="Formate/glycerate dehydrogenase catalytic domain-like"/>
    <property type="match status" value="1"/>
</dbReference>
<dbReference type="GO" id="GO:0047545">
    <property type="term" value="F:(S)-2-hydroxyglutarate dehydrogenase activity"/>
    <property type="evidence" value="ECO:0007669"/>
    <property type="project" value="UniProtKB-ARBA"/>
</dbReference>
<dbReference type="PANTHER" id="PTHR10996:SF282">
    <property type="entry name" value="D-3-PHOSPHOGLYCERATE DEHYDROGENASE 1-RELATED"/>
    <property type="match status" value="1"/>
</dbReference>
<feature type="domain" description="ACT" evidence="13">
    <location>
        <begin position="363"/>
        <end position="435"/>
    </location>
</feature>
<dbReference type="AlphaFoldDB" id="W6MBU9"/>
<comment type="function">
    <text evidence="1">Catalyzes the reversible oxidation of 3-phospho-D-glycerate to 3-phosphonooxypyruvate, the first step of the phosphorylated L-serine biosynthesis pathway. Also catalyzes the reversible oxidation of 2-hydroxyglutarate to 2-oxoglutarate.</text>
</comment>
<dbReference type="Pfam" id="PF02826">
    <property type="entry name" value="2-Hacid_dh_C"/>
    <property type="match status" value="1"/>
</dbReference>
<comment type="pathway">
    <text evidence="2">Amino-acid biosynthesis; L-serine biosynthesis; L-serine from 3-phospho-D-glycerate: step 1/3.</text>
</comment>
<dbReference type="STRING" id="1400863.BN873_610077"/>
<dbReference type="EC" id="1.1.1.399" evidence="4"/>
<evidence type="ECO:0000256" key="7">
    <source>
        <dbReference type="ARBA" id="ARBA00023002"/>
    </source>
</evidence>
<dbReference type="InterPro" id="IPR029753">
    <property type="entry name" value="D-isomer_DH_CS"/>
</dbReference>